<dbReference type="InterPro" id="IPR011049">
    <property type="entry name" value="Serralysin-like_metalloprot_C"/>
</dbReference>
<comment type="subcellular location">
    <subcellularLocation>
        <location evidence="1">Secreted</location>
    </subcellularLocation>
</comment>
<dbReference type="SUPFAM" id="SSF51120">
    <property type="entry name" value="beta-Roll"/>
    <property type="match status" value="3"/>
</dbReference>
<dbReference type="GO" id="GO:0005576">
    <property type="term" value="C:extracellular region"/>
    <property type="evidence" value="ECO:0007669"/>
    <property type="project" value="UniProtKB-SubCell"/>
</dbReference>
<dbReference type="Pfam" id="PF00353">
    <property type="entry name" value="HemolysinCabind"/>
    <property type="match status" value="3"/>
</dbReference>
<evidence type="ECO:0000313" key="5">
    <source>
        <dbReference type="Proteomes" id="UP000218418"/>
    </source>
</evidence>
<dbReference type="InterPro" id="IPR018511">
    <property type="entry name" value="Hemolysin-typ_Ca-bd_CS"/>
</dbReference>
<evidence type="ECO:0000256" key="3">
    <source>
        <dbReference type="SAM" id="MobiDB-lite"/>
    </source>
</evidence>
<dbReference type="PANTHER" id="PTHR38340:SF1">
    <property type="entry name" value="S-LAYER PROTEIN"/>
    <property type="match status" value="1"/>
</dbReference>
<gene>
    <name evidence="4" type="ORF">NIES267_10860</name>
</gene>
<proteinExistence type="predicted"/>
<evidence type="ECO:0008006" key="6">
    <source>
        <dbReference type="Google" id="ProtNLM"/>
    </source>
</evidence>
<dbReference type="AlphaFoldDB" id="A0A1Z4LKA2"/>
<dbReference type="PRINTS" id="PR00313">
    <property type="entry name" value="CABNDNGRPT"/>
</dbReference>
<keyword evidence="5" id="KW-1185">Reference proteome</keyword>
<dbReference type="Proteomes" id="UP000218418">
    <property type="component" value="Chromosome"/>
</dbReference>
<evidence type="ECO:0000256" key="2">
    <source>
        <dbReference type="ARBA" id="ARBA00022525"/>
    </source>
</evidence>
<feature type="region of interest" description="Disordered" evidence="3">
    <location>
        <begin position="181"/>
        <end position="213"/>
    </location>
</feature>
<sequence>MPRVKSTPVAGQQGYPGPGFLSDFYIGDLNPNGANIIIENGEANLKVDVYDDSNTIDKDFKNDGDNIFALSVDDSSIGFEREIYAFDEEKDGEQIASGGSGSVRGKHEIGLNQSSSIQTAYVLIYDDDMPSRRSEGDDWANNYDFTFDNKNDTILAKAGDDTINTGEGNDIVFGQDGNDNIQGGEGEDYLNGGNGKDTLDGGNGKDTLNGGKGEDILSGGYGNDIYIVDNVNDVIIETPGTGIETVESSVDWDLKDGSGLDHLYLKGNAIKGIGNNLNNEIYGNDLDNYLDGGNGTDTLDGGKGKDTLSGGYGNDIYLVDDVYDVIIETPGTGIETVKSSVDWDLKDGSGLDHLYLIGYGATQGIGNNLNNEIYGNYRDNILEGKDANDTLIGGNGDDTLTGGNDADTFVFESLKEIYGSSGSYHEGIDTITDFKWSEGDKIQISKVGFGASDTNQFIYDSSTGALSFDASASDSIAAIQFATLSPGINFVASRDINLV</sequence>
<protein>
    <recommendedName>
        <fullName evidence="6">Hemolysin-type calcium-binding region</fullName>
    </recommendedName>
</protein>
<dbReference type="Gene3D" id="2.150.10.10">
    <property type="entry name" value="Serralysin-like metalloprotease, C-terminal"/>
    <property type="match status" value="3"/>
</dbReference>
<dbReference type="PANTHER" id="PTHR38340">
    <property type="entry name" value="S-LAYER PROTEIN"/>
    <property type="match status" value="1"/>
</dbReference>
<dbReference type="OrthoDB" id="507538at2"/>
<dbReference type="InterPro" id="IPR001343">
    <property type="entry name" value="Hemolysn_Ca-bd"/>
</dbReference>
<dbReference type="EMBL" id="AP018227">
    <property type="protein sequence ID" value="BAY81609.1"/>
    <property type="molecule type" value="Genomic_DNA"/>
</dbReference>
<evidence type="ECO:0000313" key="4">
    <source>
        <dbReference type="EMBL" id="BAY81609.1"/>
    </source>
</evidence>
<reference evidence="4 5" key="1">
    <citation type="submission" date="2017-06" db="EMBL/GenBank/DDBJ databases">
        <title>Genome sequencing of cyanobaciteial culture collection at National Institute for Environmental Studies (NIES).</title>
        <authorList>
            <person name="Hirose Y."/>
            <person name="Shimura Y."/>
            <person name="Fujisawa T."/>
            <person name="Nakamura Y."/>
            <person name="Kawachi M."/>
        </authorList>
    </citation>
    <scope>NUCLEOTIDE SEQUENCE [LARGE SCALE GENOMIC DNA]</scope>
    <source>
        <strain evidence="4 5">NIES-267</strain>
    </source>
</reference>
<name>A0A1Z4LKA2_9CYAN</name>
<dbReference type="InterPro" id="IPR050557">
    <property type="entry name" value="RTX_toxin/Mannuronan_C5-epim"/>
</dbReference>
<keyword evidence="2" id="KW-0964">Secreted</keyword>
<accession>A0A1Z4LKA2</accession>
<dbReference type="PROSITE" id="PS00330">
    <property type="entry name" value="HEMOLYSIN_CALCIUM"/>
    <property type="match status" value="5"/>
</dbReference>
<evidence type="ECO:0000256" key="1">
    <source>
        <dbReference type="ARBA" id="ARBA00004613"/>
    </source>
</evidence>
<organism evidence="4 5">
    <name type="scientific">Calothrix parasitica NIES-267</name>
    <dbReference type="NCBI Taxonomy" id="1973488"/>
    <lineage>
        <taxon>Bacteria</taxon>
        <taxon>Bacillati</taxon>
        <taxon>Cyanobacteriota</taxon>
        <taxon>Cyanophyceae</taxon>
        <taxon>Nostocales</taxon>
        <taxon>Calotrichaceae</taxon>
        <taxon>Calothrix</taxon>
    </lineage>
</organism>
<dbReference type="GO" id="GO:0005509">
    <property type="term" value="F:calcium ion binding"/>
    <property type="evidence" value="ECO:0007669"/>
    <property type="project" value="InterPro"/>
</dbReference>